<dbReference type="GO" id="GO:0006310">
    <property type="term" value="P:DNA recombination"/>
    <property type="evidence" value="ECO:0007669"/>
    <property type="project" value="UniProtKB-KW"/>
</dbReference>
<keyword evidence="10" id="KW-0131">Cell cycle</keyword>
<dbReference type="Proteomes" id="UP000280696">
    <property type="component" value="Unassembled WGS sequence"/>
</dbReference>
<evidence type="ECO:0000313" key="15">
    <source>
        <dbReference type="Proteomes" id="UP000280696"/>
    </source>
</evidence>
<accession>A0A3A9AGD5</accession>
<dbReference type="OrthoDB" id="9801717at2"/>
<evidence type="ECO:0000256" key="6">
    <source>
        <dbReference type="ARBA" id="ARBA00022829"/>
    </source>
</evidence>
<evidence type="ECO:0000256" key="7">
    <source>
        <dbReference type="ARBA" id="ARBA00022908"/>
    </source>
</evidence>
<dbReference type="GO" id="GO:0003677">
    <property type="term" value="F:DNA binding"/>
    <property type="evidence" value="ECO:0007669"/>
    <property type="project" value="UniProtKB-UniRule"/>
</dbReference>
<keyword evidence="7" id="KW-0229">DNA integration</keyword>
<keyword evidence="15" id="KW-1185">Reference proteome</keyword>
<evidence type="ECO:0000259" key="13">
    <source>
        <dbReference type="PROSITE" id="PS51900"/>
    </source>
</evidence>
<dbReference type="SUPFAM" id="SSF56349">
    <property type="entry name" value="DNA breaking-rejoining enzymes"/>
    <property type="match status" value="1"/>
</dbReference>
<dbReference type="EMBL" id="RAYQ01000014">
    <property type="protein sequence ID" value="RKI90419.1"/>
    <property type="molecule type" value="Genomic_DNA"/>
</dbReference>
<reference evidence="14 15" key="1">
    <citation type="submission" date="2018-09" db="EMBL/GenBank/DDBJ databases">
        <title>Murine metabolic-syndrome-specific gut microbial biobank.</title>
        <authorList>
            <person name="Liu C."/>
        </authorList>
    </citation>
    <scope>NUCLEOTIDE SEQUENCE [LARGE SCALE GENOMIC DNA]</scope>
    <source>
        <strain evidence="14 15">0.1xD8-82</strain>
    </source>
</reference>
<organism evidence="14 15">
    <name type="scientific">Parablautia intestinalis</name>
    <dbReference type="NCBI Taxonomy" id="2320100"/>
    <lineage>
        <taxon>Bacteria</taxon>
        <taxon>Bacillati</taxon>
        <taxon>Bacillota</taxon>
        <taxon>Clostridia</taxon>
        <taxon>Lachnospirales</taxon>
        <taxon>Lachnospiraceae</taxon>
        <taxon>Parablautia</taxon>
    </lineage>
</organism>
<dbReference type="PROSITE" id="PS51900">
    <property type="entry name" value="CB"/>
    <property type="match status" value="1"/>
</dbReference>
<name>A0A3A9AGD5_9FIRM</name>
<dbReference type="Pfam" id="PF13495">
    <property type="entry name" value="Phage_int_SAM_4"/>
    <property type="match status" value="1"/>
</dbReference>
<protein>
    <submittedName>
        <fullName evidence="14">Integrase</fullName>
    </submittedName>
</protein>
<feature type="domain" description="Tyr recombinase" evidence="12">
    <location>
        <begin position="152"/>
        <end position="325"/>
    </location>
</feature>
<dbReference type="InterPro" id="IPR004107">
    <property type="entry name" value="Integrase_SAM-like_N"/>
</dbReference>
<keyword evidence="4" id="KW-0963">Cytoplasm</keyword>
<evidence type="ECO:0000256" key="11">
    <source>
        <dbReference type="PROSITE-ProRule" id="PRU01248"/>
    </source>
</evidence>
<keyword evidence="5" id="KW-0132">Cell division</keyword>
<dbReference type="InterPro" id="IPR010998">
    <property type="entry name" value="Integrase_recombinase_N"/>
</dbReference>
<comment type="similarity">
    <text evidence="3">Belongs to the 'phage' integrase family.</text>
</comment>
<dbReference type="InterPro" id="IPR002104">
    <property type="entry name" value="Integrase_catalytic"/>
</dbReference>
<proteinExistence type="inferred from homology"/>
<keyword evidence="8 11" id="KW-0238">DNA-binding</keyword>
<dbReference type="InterPro" id="IPR044068">
    <property type="entry name" value="CB"/>
</dbReference>
<dbReference type="GO" id="GO:0007059">
    <property type="term" value="P:chromosome segregation"/>
    <property type="evidence" value="ECO:0007669"/>
    <property type="project" value="UniProtKB-KW"/>
</dbReference>
<evidence type="ECO:0000256" key="8">
    <source>
        <dbReference type="ARBA" id="ARBA00023125"/>
    </source>
</evidence>
<sequence length="330" mass="37955">MKEQFICEILHHLPSFSSDQLSEIKDAIRIVLCKYDLEAKGTSLQTVNNTSLHYLQMYLESCEQAGKSKGTSGLYRFHLSHFLSYVNKDISQITDDDVYTYLYNYRHKRTVSNSYLNQIRLILNGFFKWLIKRRVLTANPVDSIDSVKCQKKVKQPLSAEDVELLRSACESERDLAIVECLYSTAVRASELLQLNRSDISFAKNDIVVLGKGNKERVTYLNARSHIHLKNYLGLRTDDNQALFVSSRAPHERLTRRGLEDILNRIAAAANVKNVHPHRFRRTSATDLLNAGMPIEQVQELLGHKSIETTRIYCTVNQEAVKHNHKRLMNF</sequence>
<evidence type="ECO:0000256" key="1">
    <source>
        <dbReference type="ARBA" id="ARBA00003283"/>
    </source>
</evidence>
<keyword evidence="6" id="KW-0159">Chromosome partition</keyword>
<dbReference type="InterPro" id="IPR011010">
    <property type="entry name" value="DNA_brk_join_enz"/>
</dbReference>
<dbReference type="Gene3D" id="1.10.443.10">
    <property type="entry name" value="Intergrase catalytic core"/>
    <property type="match status" value="1"/>
</dbReference>
<dbReference type="Pfam" id="PF00589">
    <property type="entry name" value="Phage_integrase"/>
    <property type="match status" value="1"/>
</dbReference>
<dbReference type="GO" id="GO:0015074">
    <property type="term" value="P:DNA integration"/>
    <property type="evidence" value="ECO:0007669"/>
    <property type="project" value="UniProtKB-KW"/>
</dbReference>
<comment type="function">
    <text evidence="1">Site-specific tyrosine recombinase, which acts by catalyzing the cutting and rejoining of the recombining DNA molecules.</text>
</comment>
<comment type="subcellular location">
    <subcellularLocation>
        <location evidence="2">Cytoplasm</location>
    </subcellularLocation>
</comment>
<dbReference type="PROSITE" id="PS51898">
    <property type="entry name" value="TYR_RECOMBINASE"/>
    <property type="match status" value="1"/>
</dbReference>
<gene>
    <name evidence="14" type="ORF">D7V94_13370</name>
</gene>
<dbReference type="PANTHER" id="PTHR30349:SF77">
    <property type="entry name" value="TYROSINE RECOMBINASE XERC"/>
    <property type="match status" value="1"/>
</dbReference>
<dbReference type="NCBIfam" id="NF040815">
    <property type="entry name" value="recomb_XerA_Arch"/>
    <property type="match status" value="1"/>
</dbReference>
<dbReference type="AlphaFoldDB" id="A0A3A9AGD5"/>
<evidence type="ECO:0000256" key="9">
    <source>
        <dbReference type="ARBA" id="ARBA00023172"/>
    </source>
</evidence>
<evidence type="ECO:0000256" key="4">
    <source>
        <dbReference type="ARBA" id="ARBA00022490"/>
    </source>
</evidence>
<keyword evidence="9" id="KW-0233">DNA recombination</keyword>
<evidence type="ECO:0000256" key="10">
    <source>
        <dbReference type="ARBA" id="ARBA00023306"/>
    </source>
</evidence>
<dbReference type="GO" id="GO:0051301">
    <property type="term" value="P:cell division"/>
    <property type="evidence" value="ECO:0007669"/>
    <property type="project" value="UniProtKB-KW"/>
</dbReference>
<dbReference type="InterPro" id="IPR013762">
    <property type="entry name" value="Integrase-like_cat_sf"/>
</dbReference>
<feature type="domain" description="Core-binding (CB)" evidence="13">
    <location>
        <begin position="49"/>
        <end position="131"/>
    </location>
</feature>
<dbReference type="InterPro" id="IPR050090">
    <property type="entry name" value="Tyrosine_recombinase_XerCD"/>
</dbReference>
<evidence type="ECO:0000256" key="3">
    <source>
        <dbReference type="ARBA" id="ARBA00008857"/>
    </source>
</evidence>
<dbReference type="PANTHER" id="PTHR30349">
    <property type="entry name" value="PHAGE INTEGRASE-RELATED"/>
    <property type="match status" value="1"/>
</dbReference>
<dbReference type="GO" id="GO:0005737">
    <property type="term" value="C:cytoplasm"/>
    <property type="evidence" value="ECO:0007669"/>
    <property type="project" value="UniProtKB-SubCell"/>
</dbReference>
<evidence type="ECO:0000256" key="2">
    <source>
        <dbReference type="ARBA" id="ARBA00004496"/>
    </source>
</evidence>
<evidence type="ECO:0000259" key="12">
    <source>
        <dbReference type="PROSITE" id="PS51898"/>
    </source>
</evidence>
<comment type="caution">
    <text evidence="14">The sequence shown here is derived from an EMBL/GenBank/DDBJ whole genome shotgun (WGS) entry which is preliminary data.</text>
</comment>
<dbReference type="Gene3D" id="1.10.150.130">
    <property type="match status" value="1"/>
</dbReference>
<evidence type="ECO:0000313" key="14">
    <source>
        <dbReference type="EMBL" id="RKI90419.1"/>
    </source>
</evidence>
<evidence type="ECO:0000256" key="5">
    <source>
        <dbReference type="ARBA" id="ARBA00022618"/>
    </source>
</evidence>